<feature type="domain" description="Histone deacetylase" evidence="2">
    <location>
        <begin position="36"/>
        <end position="316"/>
    </location>
</feature>
<dbReference type="PRINTS" id="PR01270">
    <property type="entry name" value="HDASUPER"/>
</dbReference>
<comment type="similarity">
    <text evidence="1">Belongs to the histone deacetylase family.</text>
</comment>
<sequence length="377" mass="40304">MHTGYVWNPLMAWHDTGTSAGLFKPSPLAGIQPGEHFEHPDTKRRLAELIETSGLLWHLDRMDPLPIEREDLERVHDATYLDWLERTSADGGGRVDGSSPFGQGSYQIACLAAGSTASAMDAVLEGWVDNAYALTRPPGHHARRKGGLGFCLINNVAVAIARSIARGDAERVAVVDFDVHHGNGTQDIFYADPNVLTISLHQDQLFPANSGHLHETGVGPGVGANLNVPLPPGSGRGAYLTAFDDVVLPALHRFAPDVIVVAAGYDAGAYDPLGRQMLTSATYREMTRKLLAAADELCDGHLVASHEGGYSPWAVPFHGLAVVEELAGTRTGVADPFARSFATAGQQDLQPHQRTAIDKAANLVANIPSPHAGHQPR</sequence>
<protein>
    <submittedName>
        <fullName evidence="3">Class II histone deacetylase</fullName>
    </submittedName>
</protein>
<dbReference type="SUPFAM" id="SSF52768">
    <property type="entry name" value="Arginase/deacetylase"/>
    <property type="match status" value="1"/>
</dbReference>
<dbReference type="PANTHER" id="PTHR10625:SF31">
    <property type="entry name" value="HISTONE DEACETYLASE DOMAIN-CONTAINING PROTEIN"/>
    <property type="match status" value="1"/>
</dbReference>
<evidence type="ECO:0000256" key="1">
    <source>
        <dbReference type="ARBA" id="ARBA00005947"/>
    </source>
</evidence>
<dbReference type="Proteomes" id="UP001500979">
    <property type="component" value="Unassembled WGS sequence"/>
</dbReference>
<accession>A0ABN3VKS3</accession>
<dbReference type="InterPro" id="IPR000286">
    <property type="entry name" value="HDACs"/>
</dbReference>
<keyword evidence="4" id="KW-1185">Reference proteome</keyword>
<proteinExistence type="inferred from homology"/>
<dbReference type="Pfam" id="PF00850">
    <property type="entry name" value="Hist_deacetyl"/>
    <property type="match status" value="1"/>
</dbReference>
<dbReference type="CDD" id="cd09996">
    <property type="entry name" value="HDAC_classII_1"/>
    <property type="match status" value="1"/>
</dbReference>
<dbReference type="InterPro" id="IPR037138">
    <property type="entry name" value="His_deacetylse_dom_sf"/>
</dbReference>
<evidence type="ECO:0000313" key="4">
    <source>
        <dbReference type="Proteomes" id="UP001500979"/>
    </source>
</evidence>
<reference evidence="3 4" key="1">
    <citation type="journal article" date="2019" name="Int. J. Syst. Evol. Microbiol.">
        <title>The Global Catalogue of Microorganisms (GCM) 10K type strain sequencing project: providing services to taxonomists for standard genome sequencing and annotation.</title>
        <authorList>
            <consortium name="The Broad Institute Genomics Platform"/>
            <consortium name="The Broad Institute Genome Sequencing Center for Infectious Disease"/>
            <person name="Wu L."/>
            <person name="Ma J."/>
        </authorList>
    </citation>
    <scope>NUCLEOTIDE SEQUENCE [LARGE SCALE GENOMIC DNA]</scope>
    <source>
        <strain evidence="3 4">JCM 9383</strain>
    </source>
</reference>
<evidence type="ECO:0000313" key="3">
    <source>
        <dbReference type="EMBL" id="GAA2812899.1"/>
    </source>
</evidence>
<evidence type="ECO:0000259" key="2">
    <source>
        <dbReference type="Pfam" id="PF00850"/>
    </source>
</evidence>
<dbReference type="Gene3D" id="3.40.800.20">
    <property type="entry name" value="Histone deacetylase domain"/>
    <property type="match status" value="1"/>
</dbReference>
<comment type="caution">
    <text evidence="3">The sequence shown here is derived from an EMBL/GenBank/DDBJ whole genome shotgun (WGS) entry which is preliminary data.</text>
</comment>
<name>A0ABN3VKS3_9PSEU</name>
<dbReference type="InterPro" id="IPR023696">
    <property type="entry name" value="Ureohydrolase_dom_sf"/>
</dbReference>
<dbReference type="EMBL" id="BAAAUX010000024">
    <property type="protein sequence ID" value="GAA2812899.1"/>
    <property type="molecule type" value="Genomic_DNA"/>
</dbReference>
<dbReference type="PANTHER" id="PTHR10625">
    <property type="entry name" value="HISTONE DEACETYLASE HDAC1-RELATED"/>
    <property type="match status" value="1"/>
</dbReference>
<organism evidence="3 4">
    <name type="scientific">Saccharopolyspora taberi</name>
    <dbReference type="NCBI Taxonomy" id="60895"/>
    <lineage>
        <taxon>Bacteria</taxon>
        <taxon>Bacillati</taxon>
        <taxon>Actinomycetota</taxon>
        <taxon>Actinomycetes</taxon>
        <taxon>Pseudonocardiales</taxon>
        <taxon>Pseudonocardiaceae</taxon>
        <taxon>Saccharopolyspora</taxon>
    </lineage>
</organism>
<gene>
    <name evidence="3" type="ORF">GCM10010470_55420</name>
</gene>
<dbReference type="InterPro" id="IPR023801">
    <property type="entry name" value="His_deacetylse_dom"/>
</dbReference>